<dbReference type="EMBL" id="LWID01000001">
    <property type="protein sequence ID" value="MDG6896065.1"/>
    <property type="molecule type" value="Genomic_DNA"/>
</dbReference>
<accession>A0A9X4PIP8</accession>
<dbReference type="SUPFAM" id="SSF52540">
    <property type="entry name" value="P-loop containing nucleoside triphosphate hydrolases"/>
    <property type="match status" value="1"/>
</dbReference>
<keyword evidence="4" id="KW-1185">Reference proteome</keyword>
<evidence type="ECO:0000313" key="4">
    <source>
        <dbReference type="Proteomes" id="UP001155500"/>
    </source>
</evidence>
<dbReference type="RefSeq" id="WP_279573424.1">
    <property type="nucleotide sequence ID" value="NZ_LWID01000001.1"/>
</dbReference>
<feature type="region of interest" description="Disordered" evidence="1">
    <location>
        <begin position="333"/>
        <end position="358"/>
    </location>
</feature>
<keyword evidence="3" id="KW-0067">ATP-binding</keyword>
<name>A0A9X4PIP8_9PAST</name>
<sequence>MNQQVMTKNTANNIQQKAMDVLLDGTKLINKDYLIEMSNYQVHPLFSNNININGDVRIFKVERIVLENKQAVLESLTATYVALGTAGFSVFIWLDSDGNKTDLYLGVRGEKNRLQGGTAGKLLQESFKGHFSGSLLHQLDGTQSQDLLNKITKQEADNNEIQSVTAVSSIPSLSTEEREHFSQGLERFIDAAEGRTYQALILAEPLTTHQLSNIRTSYEQIATHISPLLKQQVSFGENQSQAVSLSLNETISTALGQSLTSTETSTYTDTKTKNKTYTTNQSVSGKSTEDKIMGTIAGVAAAGATIAFGPIGMIAGGAVMSAVNTLSDTYTKGSSDSTSYGTSHSISNASSYAQGQTATETQSYGKTVSDTQTLGNSYQINLETTNKHIEQWLKRIDQHLQRLDDAQRYGGWQSAAYFMSKNTASTEALASIFLGLMRGKDSNGENFALTTWSNKEKKQLNNILNWLKNLSHPRLKPNIFQAIELNYLTPATLLSSKEVAIQLSLPRRSTTATPVIETQSFGRSIQNLDQNIHYNENKSIELGKIRHLWADTQQRVSLNLNDLTSHVFVTGSTGSGKSNTVYQIIDELMQKDIPFLAIEPAKGEYKHIFGNKDNVRVFSTNITEAEVLKINPFKFPKGIHVFEHIDRLVEIFNVCWPMYAAMPAILKEAILLAYENAGWDLTTSNNRTSENLFPNFCDLLEALELVIEESSYSQEVKSNYSGSLITRIRSLTNGLNSQIFSSNEIGNEVLFDENVIIDLSRVGSQETKSLIMGILILRLTEYRMTSKRINSELRHITILEEAHNILKRTSTEQNSEGANVAGKAVEMLSNAIAEMRTYGEGFIIADQSPNAVDISAIRNTNTKIIMRLPDDTDRRLAGKAAALNDEQIAELAKLPKGNAVVYQNNWLEAVLCQVNHFKVDNALFNYQPPTSNNNIVDRTTFNLHLARLLLSKSMINMEKIDLSILEKNIDYFDISIKNKKEIIYAIHHIHKHRGKAPQDKSLLQGIFLEVTGLGNQTMQLIRNMNKDIDLEAFLIKLKRFVVEQIGDNTSEELLLFATDSCLEMYRKKDIYGQKFYHICREQYKQFTS</sequence>
<dbReference type="AlphaFoldDB" id="A0A9X4PIP8"/>
<reference evidence="3" key="1">
    <citation type="submission" date="2016-03" db="EMBL/GenBank/DDBJ databases">
        <title>Co-evolution between Pasteurellaceae and their hosts.</title>
        <authorList>
            <person name="Hansen M.J."/>
            <person name="Bojesen A.M."/>
            <person name="Planet P."/>
        </authorList>
    </citation>
    <scope>NUCLEOTIDE SEQUENCE</scope>
    <source>
        <strain evidence="3">146/S8/89</strain>
    </source>
</reference>
<dbReference type="Gene3D" id="3.40.50.300">
    <property type="entry name" value="P-loop containing nucleotide triphosphate hydrolases"/>
    <property type="match status" value="2"/>
</dbReference>
<dbReference type="InterPro" id="IPR027417">
    <property type="entry name" value="P-loop_NTPase"/>
</dbReference>
<proteinExistence type="predicted"/>
<gene>
    <name evidence="3" type="ORF">A6A20_10645</name>
</gene>
<dbReference type="GO" id="GO:0005524">
    <property type="term" value="F:ATP binding"/>
    <property type="evidence" value="ECO:0007669"/>
    <property type="project" value="UniProtKB-KW"/>
</dbReference>
<dbReference type="InterPro" id="IPR008571">
    <property type="entry name" value="HerA-like"/>
</dbReference>
<dbReference type="Pfam" id="PF01935">
    <property type="entry name" value="DUF87"/>
    <property type="match status" value="1"/>
</dbReference>
<feature type="compositionally biased region" description="Low complexity" evidence="1">
    <location>
        <begin position="333"/>
        <end position="347"/>
    </location>
</feature>
<keyword evidence="3" id="KW-0547">Nucleotide-binding</keyword>
<dbReference type="Proteomes" id="UP001155500">
    <property type="component" value="Unassembled WGS sequence"/>
</dbReference>
<evidence type="ECO:0000259" key="2">
    <source>
        <dbReference type="Pfam" id="PF01935"/>
    </source>
</evidence>
<evidence type="ECO:0000256" key="1">
    <source>
        <dbReference type="SAM" id="MobiDB-lite"/>
    </source>
</evidence>
<evidence type="ECO:0000313" key="3">
    <source>
        <dbReference type="EMBL" id="MDG6896065.1"/>
    </source>
</evidence>
<feature type="domain" description="Helicase HerA central" evidence="2">
    <location>
        <begin position="542"/>
        <end position="775"/>
    </location>
</feature>
<dbReference type="InterPro" id="IPR002789">
    <property type="entry name" value="HerA_central"/>
</dbReference>
<organism evidence="3 4">
    <name type="scientific">Volucribacter amazonae</name>
    <dbReference type="NCBI Taxonomy" id="256731"/>
    <lineage>
        <taxon>Bacteria</taxon>
        <taxon>Pseudomonadati</taxon>
        <taxon>Pseudomonadota</taxon>
        <taxon>Gammaproteobacteria</taxon>
        <taxon>Pasteurellales</taxon>
        <taxon>Pasteurellaceae</taxon>
        <taxon>Volucribacter</taxon>
    </lineage>
</organism>
<protein>
    <submittedName>
        <fullName evidence="3">ATP-binding protein</fullName>
    </submittedName>
</protein>
<dbReference type="PANTHER" id="PTHR42957:SF1">
    <property type="entry name" value="HELICASE MJ1565-RELATED"/>
    <property type="match status" value="1"/>
</dbReference>
<comment type="caution">
    <text evidence="3">The sequence shown here is derived from an EMBL/GenBank/DDBJ whole genome shotgun (WGS) entry which is preliminary data.</text>
</comment>
<dbReference type="PANTHER" id="PTHR42957">
    <property type="entry name" value="HELICASE MJ1565-RELATED"/>
    <property type="match status" value="1"/>
</dbReference>
<feature type="compositionally biased region" description="Polar residues" evidence="1">
    <location>
        <begin position="348"/>
        <end position="358"/>
    </location>
</feature>